<dbReference type="PANTHER" id="PTHR40269:SF1">
    <property type="entry name" value="OUTER MEMBRANE PROTEIN"/>
    <property type="match status" value="1"/>
</dbReference>
<feature type="compositionally biased region" description="Basic and acidic residues" evidence="1">
    <location>
        <begin position="426"/>
        <end position="438"/>
    </location>
</feature>
<dbReference type="EMBL" id="CP132976">
    <property type="protein sequence ID" value="WMD19589.1"/>
    <property type="molecule type" value="Genomic_DNA"/>
</dbReference>
<dbReference type="RefSeq" id="WP_306941982.1">
    <property type="nucleotide sequence ID" value="NZ_CP132976.1"/>
</dbReference>
<evidence type="ECO:0000313" key="2">
    <source>
        <dbReference type="EMBL" id="WMD19589.1"/>
    </source>
</evidence>
<evidence type="ECO:0000313" key="3">
    <source>
        <dbReference type="Proteomes" id="UP001234798"/>
    </source>
</evidence>
<feature type="region of interest" description="Disordered" evidence="1">
    <location>
        <begin position="285"/>
        <end position="500"/>
    </location>
</feature>
<dbReference type="Pfam" id="PF11737">
    <property type="entry name" value="DUF3300"/>
    <property type="match status" value="1"/>
</dbReference>
<organism evidence="2 3">
    <name type="scientific">Achromobacter seleniivolatilans</name>
    <dbReference type="NCBI Taxonomy" id="3047478"/>
    <lineage>
        <taxon>Bacteria</taxon>
        <taxon>Pseudomonadati</taxon>
        <taxon>Pseudomonadota</taxon>
        <taxon>Betaproteobacteria</taxon>
        <taxon>Burkholderiales</taxon>
        <taxon>Alcaligenaceae</taxon>
        <taxon>Achromobacter</taxon>
    </lineage>
</organism>
<gene>
    <name evidence="2" type="ORF">RAS12_23660</name>
</gene>
<feature type="compositionally biased region" description="Gly residues" evidence="1">
    <location>
        <begin position="303"/>
        <end position="313"/>
    </location>
</feature>
<dbReference type="PANTHER" id="PTHR40269">
    <property type="entry name" value="OUTER MEMBRANE PROTEIN-RELATED"/>
    <property type="match status" value="1"/>
</dbReference>
<protein>
    <submittedName>
        <fullName evidence="2">DUF3300 domain-containing protein</fullName>
    </submittedName>
</protein>
<feature type="compositionally biased region" description="Gly residues" evidence="1">
    <location>
        <begin position="365"/>
        <end position="382"/>
    </location>
</feature>
<dbReference type="Proteomes" id="UP001234798">
    <property type="component" value="Chromosome"/>
</dbReference>
<keyword evidence="3" id="KW-1185">Reference proteome</keyword>
<feature type="compositionally biased region" description="Low complexity" evidence="1">
    <location>
        <begin position="383"/>
        <end position="393"/>
    </location>
</feature>
<accession>A0ABY9LXU4</accession>
<feature type="compositionally biased region" description="Gly residues" evidence="1">
    <location>
        <begin position="466"/>
        <end position="500"/>
    </location>
</feature>
<reference evidence="2 3" key="1">
    <citation type="submission" date="2023-08" db="EMBL/GenBank/DDBJ databases">
        <title>Achromobacter seleniivolatilans sp. nov., isolated from seleniferous soil.</title>
        <authorList>
            <person name="Zhang S."/>
            <person name="Li K."/>
            <person name="Peng J."/>
            <person name="Zhao Q."/>
            <person name="Wang H."/>
            <person name="Guo Y."/>
        </authorList>
    </citation>
    <scope>NUCLEOTIDE SEQUENCE [LARGE SCALE GENOMIC DNA]</scope>
    <source>
        <strain evidence="2 3">R39</strain>
    </source>
</reference>
<sequence length="500" mass="51846">MRRLQGWFIGWLCLGLAVCLPVAAQTKLDNAQLDQLMAPVALYPDSLLSQILMGATYPDDIAAAAKWSAAHTSESGDKAVKAVEGEAWDPSVKSLVAFPSVMDLMGRQPDWVKSMGDAFLAQPDAVMDSVQRLRTQAQKAGNLKSTPQQKVTTNTIENKTVVVIEPADPQVVYVPSYNPTVVYGAWAYPAYPPAYYPPPPGSVFATSLVAGIGFGLGVAAVDSMWGGFNWGHSDVDINVNRYNNINTNQRINNVNNNNVAWQHNPANRGNTPYADNANRQRFDSQRQAGVQNRAAGQTAGQGPRAGQGQGLNQGQGARQPGAATGAANSREAARDRAAQSFEGRTGQSIPGHSEPGAGRGQSAAGRGGDGAGGRGQGQGAGAGTRQAQGQAQGQGQGARDRSQANSQAPRTSGASTQDRQAAAQRQRSDEAAARDRGRASNSNNALSDAGNGDRVRQQSQRTEMNRGGGGGAGVQRGGGGGGGARHGGGGGGGGHFGGRR</sequence>
<feature type="compositionally biased region" description="Polar residues" evidence="1">
    <location>
        <begin position="405"/>
        <end position="416"/>
    </location>
</feature>
<evidence type="ECO:0000256" key="1">
    <source>
        <dbReference type="SAM" id="MobiDB-lite"/>
    </source>
</evidence>
<name>A0ABY9LXU4_9BURK</name>
<dbReference type="InterPro" id="IPR021728">
    <property type="entry name" value="DUF3300"/>
</dbReference>
<proteinExistence type="predicted"/>